<name>A0AAD9PUN5_ACRCE</name>
<feature type="region of interest" description="Disordered" evidence="1">
    <location>
        <begin position="338"/>
        <end position="380"/>
    </location>
</feature>
<evidence type="ECO:0000313" key="3">
    <source>
        <dbReference type="Proteomes" id="UP001249851"/>
    </source>
</evidence>
<feature type="region of interest" description="Disordered" evidence="1">
    <location>
        <begin position="312"/>
        <end position="331"/>
    </location>
</feature>
<evidence type="ECO:0000256" key="1">
    <source>
        <dbReference type="SAM" id="MobiDB-lite"/>
    </source>
</evidence>
<reference evidence="2" key="1">
    <citation type="journal article" date="2023" name="G3 (Bethesda)">
        <title>Whole genome assembly and annotation of the endangered Caribbean coral Acropora cervicornis.</title>
        <authorList>
            <person name="Selwyn J.D."/>
            <person name="Vollmer S.V."/>
        </authorList>
    </citation>
    <scope>NUCLEOTIDE SEQUENCE</scope>
    <source>
        <strain evidence="2">K2</strain>
    </source>
</reference>
<gene>
    <name evidence="2" type="ORF">P5673_030415</name>
</gene>
<dbReference type="Proteomes" id="UP001249851">
    <property type="component" value="Unassembled WGS sequence"/>
</dbReference>
<feature type="region of interest" description="Disordered" evidence="1">
    <location>
        <begin position="55"/>
        <end position="79"/>
    </location>
</feature>
<organism evidence="2 3">
    <name type="scientific">Acropora cervicornis</name>
    <name type="common">Staghorn coral</name>
    <dbReference type="NCBI Taxonomy" id="6130"/>
    <lineage>
        <taxon>Eukaryota</taxon>
        <taxon>Metazoa</taxon>
        <taxon>Cnidaria</taxon>
        <taxon>Anthozoa</taxon>
        <taxon>Hexacorallia</taxon>
        <taxon>Scleractinia</taxon>
        <taxon>Astrocoeniina</taxon>
        <taxon>Acroporidae</taxon>
        <taxon>Acropora</taxon>
    </lineage>
</organism>
<protein>
    <submittedName>
        <fullName evidence="2">Uncharacterized protein</fullName>
    </submittedName>
</protein>
<reference evidence="2" key="2">
    <citation type="journal article" date="2023" name="Science">
        <title>Genomic signatures of disease resistance in endangered staghorn corals.</title>
        <authorList>
            <person name="Vollmer S.V."/>
            <person name="Selwyn J.D."/>
            <person name="Despard B.A."/>
            <person name="Roesel C.L."/>
        </authorList>
    </citation>
    <scope>NUCLEOTIDE SEQUENCE</scope>
    <source>
        <strain evidence="2">K2</strain>
    </source>
</reference>
<feature type="region of interest" description="Disordered" evidence="1">
    <location>
        <begin position="238"/>
        <end position="274"/>
    </location>
</feature>
<dbReference type="AlphaFoldDB" id="A0AAD9PUN5"/>
<sequence length="479" mass="51138">MDSNSDFNVMNSDSVVADNSVLDSNSVVQAAESANDIASRVRAAFQSQVVPTFQLPENIQSSGPSGNRARGRGRSRGRGSVNQVARYSFMVVLVNHDQRTIPRCNQRVELENSGRVKRFEISRGAPPATTFRKLCELFADVDGHRDVEVVRVVGSNTLEPFAAAASGCSARDLNSVRGQGSLYLRLKAASAAQGTTNTSSSAQPHQTEPIVRVHAQNLSVRSSTRGRFWRQQLTENNLVDMSTSSDEEETPPDLAGLNDHHDHASGPSTITTAAQDANDITNRAVLTRGDNAVDHSSFGGAEAVLSFGDQSNSGGSFGRHPNSNNGDTSSASAFISAENTEESNRTIADIGDNVSPIDGDDGTDITHSTNGPEGTSRVPIVTDGVDDDSNLFGGRHSATIQIDAGNDDDDVEITRVLNAVQDAGNDSASRTCGRDQLEVVILSIADVDMDSSPVCGMSSWYYKFTLIFYSGCCIFCFCI</sequence>
<feature type="compositionally biased region" description="Polar residues" evidence="1">
    <location>
        <begin position="321"/>
        <end position="331"/>
    </location>
</feature>
<accession>A0AAD9PUN5</accession>
<evidence type="ECO:0000313" key="2">
    <source>
        <dbReference type="EMBL" id="KAK2549193.1"/>
    </source>
</evidence>
<dbReference type="EMBL" id="JARQWQ010000130">
    <property type="protein sequence ID" value="KAK2549193.1"/>
    <property type="molecule type" value="Genomic_DNA"/>
</dbReference>
<proteinExistence type="predicted"/>
<comment type="caution">
    <text evidence="2">The sequence shown here is derived from an EMBL/GenBank/DDBJ whole genome shotgun (WGS) entry which is preliminary data.</text>
</comment>
<keyword evidence="3" id="KW-1185">Reference proteome</keyword>